<evidence type="ECO:0000256" key="1">
    <source>
        <dbReference type="ARBA" id="ARBA00008791"/>
    </source>
</evidence>
<reference evidence="3 4" key="1">
    <citation type="submission" date="2020-06" db="EMBL/GenBank/DDBJ databases">
        <title>NJ-3-1, isolated from saline soil.</title>
        <authorList>
            <person name="Cui H.L."/>
            <person name="Shi X."/>
        </authorList>
    </citation>
    <scope>NUCLEOTIDE SEQUENCE [LARGE SCALE GENOMIC DNA]</scope>
    <source>
        <strain evidence="3 4">NJ-3-1</strain>
    </source>
</reference>
<dbReference type="CDD" id="cd00293">
    <property type="entry name" value="USP-like"/>
    <property type="match status" value="1"/>
</dbReference>
<dbReference type="PANTHER" id="PTHR46268:SF6">
    <property type="entry name" value="UNIVERSAL STRESS PROTEIN UP12"/>
    <property type="match status" value="1"/>
</dbReference>
<name>A0A7D5L937_9EURY</name>
<keyword evidence="4" id="KW-1185">Reference proteome</keyword>
<dbReference type="InterPro" id="IPR014729">
    <property type="entry name" value="Rossmann-like_a/b/a_fold"/>
</dbReference>
<dbReference type="Proteomes" id="UP000509626">
    <property type="component" value="Chromosome"/>
</dbReference>
<dbReference type="AlphaFoldDB" id="A0A7D5L937"/>
<evidence type="ECO:0000313" key="3">
    <source>
        <dbReference type="EMBL" id="QLG60994.1"/>
    </source>
</evidence>
<dbReference type="Gene3D" id="3.40.50.620">
    <property type="entry name" value="HUPs"/>
    <property type="match status" value="1"/>
</dbReference>
<dbReference type="PANTHER" id="PTHR46268">
    <property type="entry name" value="STRESS RESPONSE PROTEIN NHAX"/>
    <property type="match status" value="1"/>
</dbReference>
<proteinExistence type="inferred from homology"/>
<dbReference type="EMBL" id="CP058579">
    <property type="protein sequence ID" value="QLG60994.1"/>
    <property type="molecule type" value="Genomic_DNA"/>
</dbReference>
<evidence type="ECO:0000313" key="4">
    <source>
        <dbReference type="Proteomes" id="UP000509626"/>
    </source>
</evidence>
<gene>
    <name evidence="3" type="ORF">HUG12_04280</name>
</gene>
<accession>A0A7D5L937</accession>
<evidence type="ECO:0000259" key="2">
    <source>
        <dbReference type="Pfam" id="PF00582"/>
    </source>
</evidence>
<dbReference type="OrthoDB" id="342236at2157"/>
<dbReference type="KEGG" id="halu:HUG12_04280"/>
<dbReference type="RefSeq" id="WP_179267578.1">
    <property type="nucleotide sequence ID" value="NZ_CP058579.1"/>
</dbReference>
<dbReference type="Pfam" id="PF00582">
    <property type="entry name" value="Usp"/>
    <property type="match status" value="1"/>
</dbReference>
<feature type="domain" description="UspA" evidence="2">
    <location>
        <begin position="3"/>
        <end position="141"/>
    </location>
</feature>
<dbReference type="SUPFAM" id="SSF52402">
    <property type="entry name" value="Adenine nucleotide alpha hydrolases-like"/>
    <property type="match status" value="1"/>
</dbReference>
<comment type="similarity">
    <text evidence="1">Belongs to the universal stress protein A family.</text>
</comment>
<protein>
    <submittedName>
        <fullName evidence="3">Universal stress protein</fullName>
    </submittedName>
</protein>
<dbReference type="GeneID" id="56036649"/>
<sequence>MYHVLLPVDADGTHVDRQLEATLDLPRPVEVTLLHVHEEIDAPAGEGGHTYVDDVNESLEEIQGSPETLDRAAAELEDADVAVDVRRVVGDPADSIMAIADEVDADAIALAGRKRSPVGKALFGSVTQSVILEGDRTVLVAP</sequence>
<organism evidence="3 4">
    <name type="scientific">Halorarum salinum</name>
    <dbReference type="NCBI Taxonomy" id="2743089"/>
    <lineage>
        <taxon>Archaea</taxon>
        <taxon>Methanobacteriati</taxon>
        <taxon>Methanobacteriota</taxon>
        <taxon>Stenosarchaea group</taxon>
        <taxon>Halobacteria</taxon>
        <taxon>Halobacteriales</taxon>
        <taxon>Haloferacaceae</taxon>
        <taxon>Halorarum</taxon>
    </lineage>
</organism>
<dbReference type="InterPro" id="IPR006016">
    <property type="entry name" value="UspA"/>
</dbReference>